<keyword evidence="8" id="KW-0902">Two-component regulatory system</keyword>
<dbReference type="SMART" id="SM00086">
    <property type="entry name" value="PAC"/>
    <property type="match status" value="2"/>
</dbReference>
<dbReference type="PANTHER" id="PTHR43065:SF10">
    <property type="entry name" value="PEROXIDE STRESS-ACTIVATED HISTIDINE KINASE MAK3"/>
    <property type="match status" value="1"/>
</dbReference>
<dbReference type="InterPro" id="IPR003661">
    <property type="entry name" value="HisK_dim/P_dom"/>
</dbReference>
<dbReference type="InterPro" id="IPR036097">
    <property type="entry name" value="HisK_dim/P_sf"/>
</dbReference>
<dbReference type="Pfam" id="PF00512">
    <property type="entry name" value="HisKA"/>
    <property type="match status" value="1"/>
</dbReference>
<comment type="catalytic activity">
    <reaction evidence="1">
        <text>ATP + protein L-histidine = ADP + protein N-phospho-L-histidine.</text>
        <dbReference type="EC" id="2.7.13.3"/>
    </reaction>
</comment>
<dbReference type="GO" id="GO:0000155">
    <property type="term" value="F:phosphorelay sensor kinase activity"/>
    <property type="evidence" value="ECO:0007669"/>
    <property type="project" value="InterPro"/>
</dbReference>
<dbReference type="PROSITE" id="PS50109">
    <property type="entry name" value="HIS_KIN"/>
    <property type="match status" value="1"/>
</dbReference>
<dbReference type="Proteomes" id="UP000317977">
    <property type="component" value="Unassembled WGS sequence"/>
</dbReference>
<evidence type="ECO:0000256" key="10">
    <source>
        <dbReference type="ARBA" id="ARBA00070616"/>
    </source>
</evidence>
<dbReference type="InterPro" id="IPR000014">
    <property type="entry name" value="PAS"/>
</dbReference>
<dbReference type="SUPFAM" id="SSF47384">
    <property type="entry name" value="Homodimeric domain of signal transducing histidine kinase"/>
    <property type="match status" value="1"/>
</dbReference>
<evidence type="ECO:0000256" key="4">
    <source>
        <dbReference type="ARBA" id="ARBA00022679"/>
    </source>
</evidence>
<proteinExistence type="predicted"/>
<protein>
    <recommendedName>
        <fullName evidence="10">Sensor protein FixL</fullName>
        <ecNumber evidence="2">2.7.13.3</ecNumber>
    </recommendedName>
</protein>
<dbReference type="InterPro" id="IPR003594">
    <property type="entry name" value="HATPase_dom"/>
</dbReference>
<evidence type="ECO:0000313" key="13">
    <source>
        <dbReference type="EMBL" id="TWU55245.1"/>
    </source>
</evidence>
<dbReference type="Gene3D" id="1.10.287.130">
    <property type="match status" value="1"/>
</dbReference>
<dbReference type="Pfam" id="PF00989">
    <property type="entry name" value="PAS"/>
    <property type="match status" value="1"/>
</dbReference>
<evidence type="ECO:0000256" key="7">
    <source>
        <dbReference type="ARBA" id="ARBA00022840"/>
    </source>
</evidence>
<dbReference type="PANTHER" id="PTHR43065">
    <property type="entry name" value="SENSOR HISTIDINE KINASE"/>
    <property type="match status" value="1"/>
</dbReference>
<keyword evidence="14" id="KW-1185">Reference proteome</keyword>
<gene>
    <name evidence="13" type="primary">fixL_2</name>
    <name evidence="13" type="ORF">Poly59_15420</name>
</gene>
<evidence type="ECO:0000256" key="6">
    <source>
        <dbReference type="ARBA" id="ARBA00022777"/>
    </source>
</evidence>
<dbReference type="CDD" id="cd00075">
    <property type="entry name" value="HATPase"/>
    <property type="match status" value="1"/>
</dbReference>
<evidence type="ECO:0000313" key="14">
    <source>
        <dbReference type="Proteomes" id="UP000317977"/>
    </source>
</evidence>
<dbReference type="SUPFAM" id="SSF55874">
    <property type="entry name" value="ATPase domain of HSP90 chaperone/DNA topoisomerase II/histidine kinase"/>
    <property type="match status" value="1"/>
</dbReference>
<dbReference type="PROSITE" id="PS50112">
    <property type="entry name" value="PAS"/>
    <property type="match status" value="1"/>
</dbReference>
<keyword evidence="7" id="KW-0067">ATP-binding</keyword>
<dbReference type="Gene3D" id="3.30.565.10">
    <property type="entry name" value="Histidine kinase-like ATPase, C-terminal domain"/>
    <property type="match status" value="1"/>
</dbReference>
<dbReference type="InterPro" id="IPR004358">
    <property type="entry name" value="Sig_transdc_His_kin-like_C"/>
</dbReference>
<dbReference type="RefSeq" id="WP_146533470.1">
    <property type="nucleotide sequence ID" value="NZ_SJPX01000002.1"/>
</dbReference>
<name>A0A5C6F2A4_9BACT</name>
<dbReference type="SMART" id="SM00091">
    <property type="entry name" value="PAS"/>
    <property type="match status" value="2"/>
</dbReference>
<evidence type="ECO:0000259" key="11">
    <source>
        <dbReference type="PROSITE" id="PS50109"/>
    </source>
</evidence>
<evidence type="ECO:0000256" key="5">
    <source>
        <dbReference type="ARBA" id="ARBA00022741"/>
    </source>
</evidence>
<keyword evidence="6" id="KW-0418">Kinase</keyword>
<dbReference type="Gene3D" id="3.30.450.20">
    <property type="entry name" value="PAS domain"/>
    <property type="match status" value="2"/>
</dbReference>
<dbReference type="SUPFAM" id="SSF55785">
    <property type="entry name" value="PYP-like sensor domain (PAS domain)"/>
    <property type="match status" value="2"/>
</dbReference>
<dbReference type="InterPro" id="IPR035965">
    <property type="entry name" value="PAS-like_dom_sf"/>
</dbReference>
<dbReference type="InterPro" id="IPR013767">
    <property type="entry name" value="PAS_fold"/>
</dbReference>
<dbReference type="AlphaFoldDB" id="A0A5C6F2A4"/>
<dbReference type="PRINTS" id="PR00344">
    <property type="entry name" value="BCTRLSENSOR"/>
</dbReference>
<evidence type="ECO:0000256" key="3">
    <source>
        <dbReference type="ARBA" id="ARBA00022553"/>
    </source>
</evidence>
<organism evidence="13 14">
    <name type="scientific">Rubripirellula reticaptiva</name>
    <dbReference type="NCBI Taxonomy" id="2528013"/>
    <lineage>
        <taxon>Bacteria</taxon>
        <taxon>Pseudomonadati</taxon>
        <taxon>Planctomycetota</taxon>
        <taxon>Planctomycetia</taxon>
        <taxon>Pirellulales</taxon>
        <taxon>Pirellulaceae</taxon>
        <taxon>Rubripirellula</taxon>
    </lineage>
</organism>
<dbReference type="Pfam" id="PF02518">
    <property type="entry name" value="HATPase_c"/>
    <property type="match status" value="1"/>
</dbReference>
<keyword evidence="4 13" id="KW-0808">Transferase</keyword>
<dbReference type="InterPro" id="IPR001610">
    <property type="entry name" value="PAC"/>
</dbReference>
<keyword evidence="3" id="KW-0597">Phosphoprotein</keyword>
<dbReference type="CDD" id="cd00130">
    <property type="entry name" value="PAS"/>
    <property type="match status" value="2"/>
</dbReference>
<comment type="caution">
    <text evidence="13">The sequence shown here is derived from an EMBL/GenBank/DDBJ whole genome shotgun (WGS) entry which is preliminary data.</text>
</comment>
<dbReference type="OrthoDB" id="236031at2"/>
<reference evidence="13 14" key="1">
    <citation type="submission" date="2019-02" db="EMBL/GenBank/DDBJ databases">
        <title>Deep-cultivation of Planctomycetes and their phenomic and genomic characterization uncovers novel biology.</title>
        <authorList>
            <person name="Wiegand S."/>
            <person name="Jogler M."/>
            <person name="Boedeker C."/>
            <person name="Pinto D."/>
            <person name="Vollmers J."/>
            <person name="Rivas-Marin E."/>
            <person name="Kohn T."/>
            <person name="Peeters S.H."/>
            <person name="Heuer A."/>
            <person name="Rast P."/>
            <person name="Oberbeckmann S."/>
            <person name="Bunk B."/>
            <person name="Jeske O."/>
            <person name="Meyerdierks A."/>
            <person name="Storesund J.E."/>
            <person name="Kallscheuer N."/>
            <person name="Luecker S."/>
            <person name="Lage O.M."/>
            <person name="Pohl T."/>
            <person name="Merkel B.J."/>
            <person name="Hornburger P."/>
            <person name="Mueller R.-W."/>
            <person name="Bruemmer F."/>
            <person name="Labrenz M."/>
            <person name="Spormann A.M."/>
            <person name="Op Den Camp H."/>
            <person name="Overmann J."/>
            <person name="Amann R."/>
            <person name="Jetten M.S.M."/>
            <person name="Mascher T."/>
            <person name="Medema M.H."/>
            <person name="Devos D.P."/>
            <person name="Kaster A.-K."/>
            <person name="Ovreas L."/>
            <person name="Rohde M."/>
            <person name="Galperin M.Y."/>
            <person name="Jogler C."/>
        </authorList>
    </citation>
    <scope>NUCLEOTIDE SEQUENCE [LARGE SCALE GENOMIC DNA]</scope>
    <source>
        <strain evidence="13 14">Poly59</strain>
    </source>
</reference>
<dbReference type="InterPro" id="IPR036890">
    <property type="entry name" value="HATPase_C_sf"/>
</dbReference>
<feature type="domain" description="PAS" evidence="12">
    <location>
        <begin position="10"/>
        <end position="80"/>
    </location>
</feature>
<dbReference type="Pfam" id="PF08447">
    <property type="entry name" value="PAS_3"/>
    <property type="match status" value="1"/>
</dbReference>
<feature type="domain" description="Histidine kinase" evidence="11">
    <location>
        <begin position="280"/>
        <end position="494"/>
    </location>
</feature>
<dbReference type="SMART" id="SM00387">
    <property type="entry name" value="HATPase_c"/>
    <property type="match status" value="1"/>
</dbReference>
<evidence type="ECO:0000259" key="12">
    <source>
        <dbReference type="PROSITE" id="PS50112"/>
    </source>
</evidence>
<dbReference type="FunFam" id="3.30.450.20:FF:000060">
    <property type="entry name" value="Sensor protein FixL"/>
    <property type="match status" value="1"/>
</dbReference>
<dbReference type="GO" id="GO:0006355">
    <property type="term" value="P:regulation of DNA-templated transcription"/>
    <property type="evidence" value="ECO:0007669"/>
    <property type="project" value="InterPro"/>
</dbReference>
<keyword evidence="5" id="KW-0547">Nucleotide-binding</keyword>
<dbReference type="GO" id="GO:0005524">
    <property type="term" value="F:ATP binding"/>
    <property type="evidence" value="ECO:0007669"/>
    <property type="project" value="UniProtKB-KW"/>
</dbReference>
<dbReference type="EMBL" id="SJPX01000002">
    <property type="protein sequence ID" value="TWU55245.1"/>
    <property type="molecule type" value="Genomic_DNA"/>
</dbReference>
<sequence length="494" mass="54882">MKANERLLESERKLRCVLDTAVDAIITISERGLIESFNPAAQRIFGYTADEVIGNNVRMLMPQPYRSEHDQYIGNYLTTGLKKIIGIGREVQGQRKCGAIFPMDLAVSEVQLPDRRLFTGIIRDITDRKLVNAAIFESDRRLTTLLKNLPGAAYRRTFDDRWAFEFISDGCQDLCGYSADELVSGEPAWCDLIVGTDCDELRDVVLGRLERGLSFQCVYKILHRSGDICRVLEQGVGVYSDSGELVAIEGFISDTTELHKTREQLVQSERLAAMGEMLSGIAHESRNALQRIQASVDMLGFEIDKDSEAAGDVARIARAREDLQRLFEELRNFAAPIHLETSNSDLAAIWRQAWNSLETSIAMRDVQVDLDATSPDGGEVDLVCRVDGFRIEQVFRNLMENSLAACCDPVRVSIAFRQAKLMGEPAISVTFKDNGPGLSEEQQRRIFEAFYTTKTKGTGLGMAIAHRVVDAHGGTMAVIESKSGAAFEIVLPRG</sequence>
<evidence type="ECO:0000256" key="1">
    <source>
        <dbReference type="ARBA" id="ARBA00000085"/>
    </source>
</evidence>
<comment type="function">
    <text evidence="9">Putative oxygen sensor; modulates the activity of FixJ, a transcriptional activator of nitrogen fixation fixK gene. FixL probably acts as a kinase that phosphorylates FixJ.</text>
</comment>
<evidence type="ECO:0000256" key="8">
    <source>
        <dbReference type="ARBA" id="ARBA00023012"/>
    </source>
</evidence>
<dbReference type="EC" id="2.7.13.3" evidence="2"/>
<dbReference type="InterPro" id="IPR005467">
    <property type="entry name" value="His_kinase_dom"/>
</dbReference>
<evidence type="ECO:0000256" key="2">
    <source>
        <dbReference type="ARBA" id="ARBA00012438"/>
    </source>
</evidence>
<dbReference type="InterPro" id="IPR013655">
    <property type="entry name" value="PAS_fold_3"/>
</dbReference>
<accession>A0A5C6F2A4</accession>
<dbReference type="NCBIfam" id="TIGR00229">
    <property type="entry name" value="sensory_box"/>
    <property type="match status" value="2"/>
</dbReference>
<evidence type="ECO:0000256" key="9">
    <source>
        <dbReference type="ARBA" id="ARBA00059827"/>
    </source>
</evidence>